<dbReference type="OrthoDB" id="9795893at2"/>
<dbReference type="KEGG" id="dak:DaAHT2_0404"/>
<dbReference type="RefSeq" id="WP_013162641.1">
    <property type="nucleotide sequence ID" value="NC_014216.1"/>
</dbReference>
<evidence type="ECO:0000259" key="1">
    <source>
        <dbReference type="Pfam" id="PF09699"/>
    </source>
</evidence>
<dbReference type="eggNOG" id="ENOG5033S49">
    <property type="taxonomic scope" value="Bacteria"/>
</dbReference>
<dbReference type="Pfam" id="PF09699">
    <property type="entry name" value="Paired_CXXCH_1"/>
    <property type="match status" value="1"/>
</dbReference>
<dbReference type="EMBL" id="CP001940">
    <property type="protein sequence ID" value="ADH85110.1"/>
    <property type="molecule type" value="Genomic_DNA"/>
</dbReference>
<evidence type="ECO:0000313" key="2">
    <source>
        <dbReference type="EMBL" id="ADH85110.1"/>
    </source>
</evidence>
<organism evidence="2 3">
    <name type="scientific">Desulfurivibrio alkaliphilus (strain DSM 19089 / UNIQEM U267 / AHT2)</name>
    <dbReference type="NCBI Taxonomy" id="589865"/>
    <lineage>
        <taxon>Bacteria</taxon>
        <taxon>Pseudomonadati</taxon>
        <taxon>Thermodesulfobacteriota</taxon>
        <taxon>Desulfobulbia</taxon>
        <taxon>Desulfobulbales</taxon>
        <taxon>Desulfobulbaceae</taxon>
        <taxon>Desulfurivibrio</taxon>
    </lineage>
</organism>
<dbReference type="SUPFAM" id="SSF48695">
    <property type="entry name" value="Multiheme cytochromes"/>
    <property type="match status" value="1"/>
</dbReference>
<dbReference type="Proteomes" id="UP000001508">
    <property type="component" value="Chromosome"/>
</dbReference>
<protein>
    <recommendedName>
        <fullName evidence="1">Doubled CXXCH motif domain-containing protein</fullName>
    </recommendedName>
</protein>
<proteinExistence type="predicted"/>
<evidence type="ECO:0000313" key="3">
    <source>
        <dbReference type="Proteomes" id="UP000001508"/>
    </source>
</evidence>
<feature type="domain" description="Doubled CXXCH motif" evidence="1">
    <location>
        <begin position="387"/>
        <end position="428"/>
    </location>
</feature>
<reference evidence="3" key="1">
    <citation type="submission" date="2010-02" db="EMBL/GenBank/DDBJ databases">
        <title>Complete sequence of Desulfurivibrio alkaliphilus AHT2.</title>
        <authorList>
            <consortium name="US DOE Joint Genome Institute"/>
            <person name="Pitluck S."/>
            <person name="Chertkov O."/>
            <person name="Detter J.C."/>
            <person name="Han C."/>
            <person name="Tapia R."/>
            <person name="Larimer F."/>
            <person name="Land M."/>
            <person name="Hauser L."/>
            <person name="Kyrpides N."/>
            <person name="Mikhailova N."/>
            <person name="Sorokin D.Y."/>
            <person name="Muyzer G."/>
            <person name="Woyke T."/>
        </authorList>
    </citation>
    <scope>NUCLEOTIDE SEQUENCE [LARGE SCALE GENOMIC DNA]</scope>
    <source>
        <strain evidence="3">DSM 19089 / UNIQEM U267 / AHT2</strain>
    </source>
</reference>
<dbReference type="HOGENOM" id="CLU_627971_0_0_7"/>
<name>D6YZV3_DESAT</name>
<accession>D6YZV3</accession>
<gene>
    <name evidence="2" type="ordered locus">DaAHT2_0404</name>
</gene>
<keyword evidence="3" id="KW-1185">Reference proteome</keyword>
<dbReference type="AlphaFoldDB" id="D6YZV3"/>
<dbReference type="InterPro" id="IPR010177">
    <property type="entry name" value="Paired_CXXCH_1"/>
</dbReference>
<sequence>MTIRHFKLTLLSIILLGWALPAAGGGLVGQCADCHTMHNSEQGAPVARVGTEGAISDTPLQNLLRMDCIACHAQGSGERIVSLPGGSKVPQVYHNDPAGDLAAGNFAYISGTKDGHQGSFGNRKGHNVVDVVNADSELAYPPGFRHAGSGGIGAFSVEAFTCAGSMGCHGFRGQLLAVEEQDCDPVDPDCVSSLNIYRTGLNALSGYEGEGNLKRGAHHSNFEGLKMGQTSPEFEENPLAGSYRFLHSVRGLGNEQDRWQNIDENSHNEYFGIEERTTNFNTSNCNACHFGGTVSATYSRIYSPWRTTTGFCLTCHGNFHSTGMAGPGNGSSGAFLRHPSDYVIPDAGEYAVYTAYNVTAPVARPLAFFTEGTGPSAEVSPGEDMVMCLSCHQAHATPYDGMLRFDYNAMVAGGNTEQVGCLACHTVKGVPVAER</sequence>
<dbReference type="InParanoid" id="D6YZV3"/>
<dbReference type="InterPro" id="IPR036280">
    <property type="entry name" value="Multihaem_cyt_sf"/>
</dbReference>